<name>A0AAD2AKM1_9RALS</name>
<evidence type="ECO:0000313" key="5">
    <source>
        <dbReference type="Proteomes" id="UP001190002"/>
    </source>
</evidence>
<organism evidence="4 5">
    <name type="scientific">Ralstonia mannitolilytica</name>
    <dbReference type="NCBI Taxonomy" id="105219"/>
    <lineage>
        <taxon>Bacteria</taxon>
        <taxon>Pseudomonadati</taxon>
        <taxon>Pseudomonadota</taxon>
        <taxon>Betaproteobacteria</taxon>
        <taxon>Burkholderiales</taxon>
        <taxon>Burkholderiaceae</taxon>
        <taxon>Ralstonia</taxon>
    </lineage>
</organism>
<protein>
    <submittedName>
        <fullName evidence="4">D-alanyl-D-alanine carboxypeptidase</fullName>
        <ecNumber evidence="4">3.4.16.4</ecNumber>
    </submittedName>
</protein>
<evidence type="ECO:0000256" key="1">
    <source>
        <dbReference type="SAM" id="MobiDB-lite"/>
    </source>
</evidence>
<sequence length="451" mass="49342">MNIIPHQALALTMAAVLAMPLAASAGETSTTQPATNLPQAWPESVGVDSRPLVQLSEWIRNENLDVRSFLVVKDGKLIFERYGKGLSRDHNYELYSITKNVTALAAGVLVDEGRSRLDEKVAPILSKARPDLKDALADKQAIELRHVLSMSTGLFYNFKPTDDPIYYGAPDRLKLAAETTPKRPPGEAFDYTDVNPILASATLGADAGMPLQTFAEQKIFKPMGMTHYAWERADEKGLVSSGWGLRLRAVDMAKIGMLVLSGGRWNDQQIVSQAWVRTMTAPSSAPWYGLYWWINDIVPTEPETHAMGFKGQFIVVLPERNAVVVMTSMLPIEGGLRESKNVLAIRRMVKDFVLPALDNERHARLTPASKKALARELELAAQHQGQPGGGGPQPPPPPEALKPSTKTGPDWVPLACAFTCGDTEVDRLPAQRQPWPTLSGTPAVTLKPQST</sequence>
<dbReference type="Proteomes" id="UP001190002">
    <property type="component" value="Unassembled WGS sequence"/>
</dbReference>
<accession>A0AAD2AKM1</accession>
<dbReference type="GO" id="GO:0009002">
    <property type="term" value="F:serine-type D-Ala-D-Ala carboxypeptidase activity"/>
    <property type="evidence" value="ECO:0007669"/>
    <property type="project" value="UniProtKB-EC"/>
</dbReference>
<evidence type="ECO:0000256" key="2">
    <source>
        <dbReference type="SAM" id="SignalP"/>
    </source>
</evidence>
<reference evidence="4" key="1">
    <citation type="submission" date="2023-07" db="EMBL/GenBank/DDBJ databases">
        <authorList>
            <person name="Peeters C."/>
        </authorList>
    </citation>
    <scope>NUCLEOTIDE SEQUENCE</scope>
    <source>
        <strain evidence="4">R-77591</strain>
    </source>
</reference>
<keyword evidence="4" id="KW-0378">Hydrolase</keyword>
<dbReference type="PANTHER" id="PTHR43283">
    <property type="entry name" value="BETA-LACTAMASE-RELATED"/>
    <property type="match status" value="1"/>
</dbReference>
<feature type="chain" id="PRO_5042190929" evidence="2">
    <location>
        <begin position="26"/>
        <end position="451"/>
    </location>
</feature>
<feature type="region of interest" description="Disordered" evidence="1">
    <location>
        <begin position="381"/>
        <end position="413"/>
    </location>
</feature>
<dbReference type="EMBL" id="CATVXE010000006">
    <property type="protein sequence ID" value="CAJ0682469.1"/>
    <property type="molecule type" value="Genomic_DNA"/>
</dbReference>
<comment type="caution">
    <text evidence="4">The sequence shown here is derived from an EMBL/GenBank/DDBJ whole genome shotgun (WGS) entry which is preliminary data.</text>
</comment>
<feature type="region of interest" description="Disordered" evidence="1">
    <location>
        <begin position="427"/>
        <end position="451"/>
    </location>
</feature>
<dbReference type="PANTHER" id="PTHR43283:SF7">
    <property type="entry name" value="BETA-LACTAMASE-RELATED DOMAIN-CONTAINING PROTEIN"/>
    <property type="match status" value="1"/>
</dbReference>
<dbReference type="InterPro" id="IPR001466">
    <property type="entry name" value="Beta-lactam-related"/>
</dbReference>
<dbReference type="AlphaFoldDB" id="A0AAD2AKM1"/>
<gene>
    <name evidence="4" type="primary">yfeW_1</name>
    <name evidence="4" type="ORF">R77591_01858</name>
</gene>
<dbReference type="SUPFAM" id="SSF56601">
    <property type="entry name" value="beta-lactamase/transpeptidase-like"/>
    <property type="match status" value="1"/>
</dbReference>
<feature type="signal peptide" evidence="2">
    <location>
        <begin position="1"/>
        <end position="25"/>
    </location>
</feature>
<feature type="compositionally biased region" description="Polar residues" evidence="1">
    <location>
        <begin position="434"/>
        <end position="451"/>
    </location>
</feature>
<dbReference type="RefSeq" id="WP_316685601.1">
    <property type="nucleotide sequence ID" value="NZ_CATVXE010000006.1"/>
</dbReference>
<dbReference type="Gene3D" id="3.40.710.10">
    <property type="entry name" value="DD-peptidase/beta-lactamase superfamily"/>
    <property type="match status" value="1"/>
</dbReference>
<keyword evidence="4" id="KW-0645">Protease</keyword>
<dbReference type="EC" id="3.4.16.4" evidence="4"/>
<dbReference type="Pfam" id="PF00144">
    <property type="entry name" value="Beta-lactamase"/>
    <property type="match status" value="1"/>
</dbReference>
<dbReference type="InterPro" id="IPR050789">
    <property type="entry name" value="Diverse_Enzym_Activities"/>
</dbReference>
<dbReference type="InterPro" id="IPR012338">
    <property type="entry name" value="Beta-lactam/transpept-like"/>
</dbReference>
<keyword evidence="2" id="KW-0732">Signal</keyword>
<evidence type="ECO:0000259" key="3">
    <source>
        <dbReference type="Pfam" id="PF00144"/>
    </source>
</evidence>
<proteinExistence type="predicted"/>
<keyword evidence="4" id="KW-0121">Carboxypeptidase</keyword>
<feature type="domain" description="Beta-lactamase-related" evidence="3">
    <location>
        <begin position="68"/>
        <end position="328"/>
    </location>
</feature>
<evidence type="ECO:0000313" key="4">
    <source>
        <dbReference type="EMBL" id="CAJ0682469.1"/>
    </source>
</evidence>